<accession>A0ABN7V804</accession>
<proteinExistence type="predicted"/>
<evidence type="ECO:0000259" key="1">
    <source>
        <dbReference type="PROSITE" id="PS52001"/>
    </source>
</evidence>
<evidence type="ECO:0000313" key="2">
    <source>
        <dbReference type="EMBL" id="CAG8742026.1"/>
    </source>
</evidence>
<evidence type="ECO:0000313" key="3">
    <source>
        <dbReference type="Proteomes" id="UP000789901"/>
    </source>
</evidence>
<dbReference type="InterPro" id="IPR047574">
    <property type="entry name" value="AD"/>
</dbReference>
<keyword evidence="3" id="KW-1185">Reference proteome</keyword>
<organism evidence="2 3">
    <name type="scientific">Gigaspora margarita</name>
    <dbReference type="NCBI Taxonomy" id="4874"/>
    <lineage>
        <taxon>Eukaryota</taxon>
        <taxon>Fungi</taxon>
        <taxon>Fungi incertae sedis</taxon>
        <taxon>Mucoromycota</taxon>
        <taxon>Glomeromycotina</taxon>
        <taxon>Glomeromycetes</taxon>
        <taxon>Diversisporales</taxon>
        <taxon>Gigasporaceae</taxon>
        <taxon>Gigaspora</taxon>
    </lineage>
</organism>
<sequence>MEGESFKHSKLTNYASVKCDSSVSRGRTNKHLVNPEIKDHKEIFAHLSVLVYTQEAQDIFDAMKSIIVLDEVIINPPYDIDNCKTSKTVGSTELLARVRKVLGEKRRLANGRRDANGWLSSTNAL</sequence>
<dbReference type="Proteomes" id="UP000789901">
    <property type="component" value="Unassembled WGS sequence"/>
</dbReference>
<feature type="domain" description="AD" evidence="1">
    <location>
        <begin position="15"/>
        <end position="110"/>
    </location>
</feature>
<comment type="caution">
    <text evidence="2">The sequence shown here is derived from an EMBL/GenBank/DDBJ whole genome shotgun (WGS) entry which is preliminary data.</text>
</comment>
<protein>
    <submittedName>
        <fullName evidence="2">9836_t:CDS:1</fullName>
    </submittedName>
</protein>
<gene>
    <name evidence="2" type="ORF">GMARGA_LOCUS15488</name>
</gene>
<dbReference type="EMBL" id="CAJVQB010010683">
    <property type="protein sequence ID" value="CAG8742026.1"/>
    <property type="molecule type" value="Genomic_DNA"/>
</dbReference>
<reference evidence="2 3" key="1">
    <citation type="submission" date="2021-06" db="EMBL/GenBank/DDBJ databases">
        <authorList>
            <person name="Kallberg Y."/>
            <person name="Tangrot J."/>
            <person name="Rosling A."/>
        </authorList>
    </citation>
    <scope>NUCLEOTIDE SEQUENCE [LARGE SCALE GENOMIC DNA]</scope>
    <source>
        <strain evidence="2 3">120-4 pot B 10/14</strain>
    </source>
</reference>
<dbReference type="Pfam" id="PF09793">
    <property type="entry name" value="AD"/>
    <property type="match status" value="1"/>
</dbReference>
<dbReference type="SMART" id="SM00995">
    <property type="entry name" value="AD"/>
    <property type="match status" value="1"/>
</dbReference>
<dbReference type="PROSITE" id="PS52001">
    <property type="entry name" value="AD"/>
    <property type="match status" value="1"/>
</dbReference>
<dbReference type="InterPro" id="IPR019181">
    <property type="entry name" value="LSM12_ABD"/>
</dbReference>
<name>A0ABN7V804_GIGMA</name>